<keyword evidence="2" id="KW-1185">Reference proteome</keyword>
<organism evidence="1 2">
    <name type="scientific">Cyclotella atomus</name>
    <dbReference type="NCBI Taxonomy" id="382360"/>
    <lineage>
        <taxon>Eukaryota</taxon>
        <taxon>Sar</taxon>
        <taxon>Stramenopiles</taxon>
        <taxon>Ochrophyta</taxon>
        <taxon>Bacillariophyta</taxon>
        <taxon>Coscinodiscophyceae</taxon>
        <taxon>Thalassiosirophycidae</taxon>
        <taxon>Stephanodiscales</taxon>
        <taxon>Stephanodiscaceae</taxon>
        <taxon>Cyclotella</taxon>
    </lineage>
</organism>
<reference evidence="1 2" key="1">
    <citation type="submission" date="2024-10" db="EMBL/GenBank/DDBJ databases">
        <title>Updated reference genomes for cyclostephanoid diatoms.</title>
        <authorList>
            <person name="Roberts W.R."/>
            <person name="Alverson A.J."/>
        </authorList>
    </citation>
    <scope>NUCLEOTIDE SEQUENCE [LARGE SCALE GENOMIC DNA]</scope>
    <source>
        <strain evidence="1 2">AJA010-31</strain>
    </source>
</reference>
<gene>
    <name evidence="1" type="ORF">ACHAWO_011801</name>
</gene>
<name>A0ABD3NAN2_9STRA</name>
<accession>A0ABD3NAN2</accession>
<evidence type="ECO:0000313" key="2">
    <source>
        <dbReference type="Proteomes" id="UP001530400"/>
    </source>
</evidence>
<proteinExistence type="predicted"/>
<dbReference type="EMBL" id="JALLPJ020001246">
    <property type="protein sequence ID" value="KAL3773133.1"/>
    <property type="molecule type" value="Genomic_DNA"/>
</dbReference>
<dbReference type="Proteomes" id="UP001530400">
    <property type="component" value="Unassembled WGS sequence"/>
</dbReference>
<evidence type="ECO:0000313" key="1">
    <source>
        <dbReference type="EMBL" id="KAL3773133.1"/>
    </source>
</evidence>
<comment type="caution">
    <text evidence="1">The sequence shown here is derived from an EMBL/GenBank/DDBJ whole genome shotgun (WGS) entry which is preliminary data.</text>
</comment>
<sequence length="222" mass="24594">MRISYLTPLYFQIIEAFIQSSPSIRENIKCKSHQTNGNEDSDATSTSTADPKQLFPVISKIAGLQWTGSCRYINQELKPVSNLKLSGGTKYEISGTSLTLSSFLTFPNGKTREVVMKGVRRNVTSEHEMITLEPIDEEGPIIMKLSEVYPDTILINEEEKATGRTFMTSSISVVEGMKRIELIGVSHEVGDEINGMIEGHQIWRMTASSPSAALDFRNATGQ</sequence>
<dbReference type="AlphaFoldDB" id="A0ABD3NAN2"/>
<protein>
    <submittedName>
        <fullName evidence="1">Uncharacterized protein</fullName>
    </submittedName>
</protein>